<dbReference type="CDD" id="cd00882">
    <property type="entry name" value="Ras_like_GTPase"/>
    <property type="match status" value="1"/>
</dbReference>
<keyword evidence="6" id="KW-1185">Reference proteome</keyword>
<dbReference type="PROSITE" id="PS50853">
    <property type="entry name" value="FN3"/>
    <property type="match status" value="1"/>
</dbReference>
<dbReference type="Pfam" id="PF00041">
    <property type="entry name" value="fn3"/>
    <property type="match status" value="1"/>
</dbReference>
<dbReference type="Pfam" id="PF04548">
    <property type="entry name" value="AIG1"/>
    <property type="match status" value="1"/>
</dbReference>
<evidence type="ECO:0000256" key="2">
    <source>
        <dbReference type="ARBA" id="ARBA00022741"/>
    </source>
</evidence>
<dbReference type="Proteomes" id="UP001497482">
    <property type="component" value="Chromosome 9"/>
</dbReference>
<dbReference type="FunFam" id="3.40.50.300:FF:002049">
    <property type="entry name" value="Si:ch73-170d6.2"/>
    <property type="match status" value="1"/>
</dbReference>
<dbReference type="InterPro" id="IPR036116">
    <property type="entry name" value="FN3_sf"/>
</dbReference>
<name>A0AAV2MQR0_KNICA</name>
<protein>
    <recommendedName>
        <fullName evidence="4">Fibronectin type-III domain-containing protein</fullName>
    </recommendedName>
</protein>
<organism evidence="5 6">
    <name type="scientific">Knipowitschia caucasica</name>
    <name type="common">Caucasian dwarf goby</name>
    <name type="synonym">Pomatoschistus caucasicus</name>
    <dbReference type="NCBI Taxonomy" id="637954"/>
    <lineage>
        <taxon>Eukaryota</taxon>
        <taxon>Metazoa</taxon>
        <taxon>Chordata</taxon>
        <taxon>Craniata</taxon>
        <taxon>Vertebrata</taxon>
        <taxon>Euteleostomi</taxon>
        <taxon>Actinopterygii</taxon>
        <taxon>Neopterygii</taxon>
        <taxon>Teleostei</taxon>
        <taxon>Neoteleostei</taxon>
        <taxon>Acanthomorphata</taxon>
        <taxon>Gobiaria</taxon>
        <taxon>Gobiiformes</taxon>
        <taxon>Gobioidei</taxon>
        <taxon>Gobiidae</taxon>
        <taxon>Gobiinae</taxon>
        <taxon>Knipowitschia</taxon>
    </lineage>
</organism>
<keyword evidence="3" id="KW-0175">Coiled coil</keyword>
<dbReference type="GO" id="GO:0005525">
    <property type="term" value="F:GTP binding"/>
    <property type="evidence" value="ECO:0007669"/>
    <property type="project" value="InterPro"/>
</dbReference>
<feature type="coiled-coil region" evidence="3">
    <location>
        <begin position="787"/>
        <end position="835"/>
    </location>
</feature>
<dbReference type="EMBL" id="OZ035831">
    <property type="protein sequence ID" value="CAL1615912.1"/>
    <property type="molecule type" value="Genomic_DNA"/>
</dbReference>
<dbReference type="PANTHER" id="PTHR31594:SF16">
    <property type="entry name" value="SI:CH211-281L24.3"/>
    <property type="match status" value="1"/>
</dbReference>
<dbReference type="CDD" id="cd00063">
    <property type="entry name" value="FN3"/>
    <property type="match status" value="1"/>
</dbReference>
<evidence type="ECO:0000313" key="5">
    <source>
        <dbReference type="EMBL" id="CAL1615912.1"/>
    </source>
</evidence>
<accession>A0AAV2MQR0</accession>
<dbReference type="InterPro" id="IPR003961">
    <property type="entry name" value="FN3_dom"/>
</dbReference>
<comment type="similarity">
    <text evidence="1">Belongs to the TRAFAC class TrmE-Era-EngA-EngB-Septin-like GTPase superfamily. AIG1/Toc34/Toc159-like paraseptin GTPase family. IAN subfamily.</text>
</comment>
<dbReference type="AlphaFoldDB" id="A0AAV2MQR0"/>
<dbReference type="Gene3D" id="2.60.40.10">
    <property type="entry name" value="Immunoglobulins"/>
    <property type="match status" value="1"/>
</dbReference>
<evidence type="ECO:0000256" key="3">
    <source>
        <dbReference type="SAM" id="Coils"/>
    </source>
</evidence>
<dbReference type="InterPro" id="IPR013783">
    <property type="entry name" value="Ig-like_fold"/>
</dbReference>
<dbReference type="PANTHER" id="PTHR31594">
    <property type="entry name" value="AIG1-TYPE G DOMAIN-CONTAINING PROTEIN"/>
    <property type="match status" value="1"/>
</dbReference>
<dbReference type="SMART" id="SM00060">
    <property type="entry name" value="FN3"/>
    <property type="match status" value="1"/>
</dbReference>
<dbReference type="Gene3D" id="3.40.50.300">
    <property type="entry name" value="P-loop containing nucleotide triphosphate hydrolases"/>
    <property type="match status" value="1"/>
</dbReference>
<gene>
    <name evidence="5" type="ORF">KC01_LOCUS41774</name>
</gene>
<keyword evidence="2" id="KW-0547">Nucleotide-binding</keyword>
<evidence type="ECO:0000313" key="6">
    <source>
        <dbReference type="Proteomes" id="UP001497482"/>
    </source>
</evidence>
<reference evidence="5 6" key="1">
    <citation type="submission" date="2024-04" db="EMBL/GenBank/DDBJ databases">
        <authorList>
            <person name="Waldvogel A.-M."/>
            <person name="Schoenle A."/>
        </authorList>
    </citation>
    <scope>NUCLEOTIDE SEQUENCE [LARGE SCALE GENOMIC DNA]</scope>
</reference>
<dbReference type="SUPFAM" id="SSF49265">
    <property type="entry name" value="Fibronectin type III"/>
    <property type="match status" value="1"/>
</dbReference>
<dbReference type="SUPFAM" id="SSF52540">
    <property type="entry name" value="P-loop containing nucleoside triphosphate hydrolases"/>
    <property type="match status" value="2"/>
</dbReference>
<dbReference type="InterPro" id="IPR052090">
    <property type="entry name" value="Cytolytic_pore-forming_toxin"/>
</dbReference>
<sequence length="925" mass="104468">MPALGRPFTLGMLYDCREDSIVPGITLWDLDHLRTDTATQVKPDSELEIVASESIEDKSSALNVEAALKAGFLCGLVEVDGSAKYLNDQKSSKYQARVTLKYKATTRFEELTMKHLGRGNVKHPDVFDKGLATHVVTGILYGAQAFFVFDCEMSKSENEQDVQGDLQLMIKKIPSLSIEGKGALKMSDEDKAKVEKFSCKFYGDFNLEKSPVTFADAVEVYQTLPKLLGDHGNRSVPVKVWLLPLTALDSAAARLVREISVRLVKECQHVLEDFHDLELSAPRHLQVVVSSSEMSIKWQKPDTVGENVALLGYVVEFARCEESLEWNQKYTVVQSMDITGLQPGATYAVRVHCDCGLSGRSKDTDILRVVTTRREFERLAEHLVHNSKKLKGGSFPPQYKLPVVKEELDIDGCRMFSLGKESTRHNRTVMVMGATGSGKSTLINAIVNYIAGVEFKDNFRLKLVHEETFKSQAESQTSEVTVYKLYHQEGFQIPFSLTLVDTPGFGDSRGVQRDEEITEQIRKLFNSSDGVSQIDAVCFVVQAALARLTHTQRYVFDSVLSIFGKDVAENILMLVTFADGQQPPVLAAINAARFPYPKNELGLPVHFKFNNSVLFSDNREAQGEDDNFEKMFWRMGTKSMRKFLTELNKMETKSLQMTKEVLKERRQLETAVEGLQPQVKAGLAKLQEIRATTEQIKDHEAAMTSNENHVIEIEVTKPVQVPLNNKGEYLTNCQACHVTCHYPCAIKEDNRKDKCNAMDRSGKCTVCPGYCHWSVHLNQPYKWEYVAVKQKQTIGEMKEKYSRAKEEKISVQQLIQRQEEEVDRLQDMVVSLIDQSAHSLTRLSEIALRPNPLSAPDYIQMMIDGEKSQAQPGYKQRIQALQAMKDKATIISQVSKKDIVRTAEESREQLQPEKKKKLWTRIFQS</sequence>
<evidence type="ECO:0000256" key="1">
    <source>
        <dbReference type="ARBA" id="ARBA00008535"/>
    </source>
</evidence>
<dbReference type="InterPro" id="IPR006703">
    <property type="entry name" value="G_AIG1"/>
</dbReference>
<feature type="domain" description="Fibronectin type-III" evidence="4">
    <location>
        <begin position="281"/>
        <end position="375"/>
    </location>
</feature>
<dbReference type="InterPro" id="IPR027417">
    <property type="entry name" value="P-loop_NTPase"/>
</dbReference>
<evidence type="ECO:0000259" key="4">
    <source>
        <dbReference type="PROSITE" id="PS50853"/>
    </source>
</evidence>
<proteinExistence type="inferred from homology"/>